<protein>
    <recommendedName>
        <fullName evidence="3">Head-tail adaptor protein</fullName>
    </recommendedName>
</protein>
<accession>A0A7T7KK44</accession>
<evidence type="ECO:0000313" key="1">
    <source>
        <dbReference type="EMBL" id="QQM29297.1"/>
    </source>
</evidence>
<dbReference type="Proteomes" id="UP000596083">
    <property type="component" value="Chromosome"/>
</dbReference>
<sequence>MTRLAGLGIDRRAWIVTRVRVAAGGYNADGDYVPGATSSDEIRAVVQPISGNELKDMPEGIRTEARNVAWSRSDIQVDDEITDAGVTYRVLFVWPRDRDGEFYRAAMGKTT</sequence>
<name>A0A7T7KK44_9HYPH</name>
<gene>
    <name evidence="1" type="ORF">JET14_13270</name>
</gene>
<dbReference type="KEGG" id="mlut:JET14_13270"/>
<reference evidence="1 2" key="1">
    <citation type="submission" date="2020-12" db="EMBL/GenBank/DDBJ databases">
        <authorList>
            <person name="Zheng R.K."/>
            <person name="Sun C.M."/>
        </authorList>
    </citation>
    <scope>NUCLEOTIDE SEQUENCE [LARGE SCALE GENOMIC DNA]</scope>
    <source>
        <strain evidence="1 2">ZRK001</strain>
    </source>
</reference>
<dbReference type="AlphaFoldDB" id="A0A7T7KK44"/>
<dbReference type="EMBL" id="CP066786">
    <property type="protein sequence ID" value="QQM29297.1"/>
    <property type="molecule type" value="Genomic_DNA"/>
</dbReference>
<evidence type="ECO:0008006" key="3">
    <source>
        <dbReference type="Google" id="ProtNLM"/>
    </source>
</evidence>
<proteinExistence type="predicted"/>
<organism evidence="1 2">
    <name type="scientific">Martelella lutilitoris</name>
    <dbReference type="NCBI Taxonomy" id="2583532"/>
    <lineage>
        <taxon>Bacteria</taxon>
        <taxon>Pseudomonadati</taxon>
        <taxon>Pseudomonadota</taxon>
        <taxon>Alphaproteobacteria</taxon>
        <taxon>Hyphomicrobiales</taxon>
        <taxon>Aurantimonadaceae</taxon>
        <taxon>Martelella</taxon>
    </lineage>
</organism>
<dbReference type="RefSeq" id="WP_200334121.1">
    <property type="nucleotide sequence ID" value="NZ_CP066786.1"/>
</dbReference>
<evidence type="ECO:0000313" key="2">
    <source>
        <dbReference type="Proteomes" id="UP000596083"/>
    </source>
</evidence>